<dbReference type="KEGG" id="hazt:108677922"/>
<dbReference type="InterPro" id="IPR013019">
    <property type="entry name" value="MAD_homology_MH1"/>
</dbReference>
<feature type="compositionally biased region" description="Low complexity" evidence="8">
    <location>
        <begin position="205"/>
        <end position="216"/>
    </location>
</feature>
<dbReference type="PANTHER" id="PTHR13703">
    <property type="entry name" value="SMAD"/>
    <property type="match status" value="1"/>
</dbReference>
<proteinExistence type="inferred from homology"/>
<dbReference type="OrthoDB" id="5875866at2759"/>
<evidence type="ECO:0000256" key="5">
    <source>
        <dbReference type="ARBA" id="ARBA00023015"/>
    </source>
</evidence>
<reference evidence="12" key="1">
    <citation type="submission" date="2025-08" db="UniProtKB">
        <authorList>
            <consortium name="RefSeq"/>
        </authorList>
    </citation>
    <scope>IDENTIFICATION</scope>
</reference>
<dbReference type="GO" id="GO:0000981">
    <property type="term" value="F:DNA-binding transcription factor activity, RNA polymerase II-specific"/>
    <property type="evidence" value="ECO:0007669"/>
    <property type="project" value="TreeGrafter"/>
</dbReference>
<dbReference type="PROSITE" id="PS51075">
    <property type="entry name" value="MH1"/>
    <property type="match status" value="1"/>
</dbReference>
<evidence type="ECO:0000256" key="1">
    <source>
        <dbReference type="ARBA" id="ARBA00004123"/>
    </source>
</evidence>
<dbReference type="GO" id="GO:0046872">
    <property type="term" value="F:metal ion binding"/>
    <property type="evidence" value="ECO:0007669"/>
    <property type="project" value="UniProtKB-KW"/>
</dbReference>
<evidence type="ECO:0000259" key="10">
    <source>
        <dbReference type="PROSITE" id="PS51076"/>
    </source>
</evidence>
<dbReference type="Pfam" id="PF03165">
    <property type="entry name" value="MH1"/>
    <property type="match status" value="1"/>
</dbReference>
<feature type="domain" description="MH1" evidence="9">
    <location>
        <begin position="68"/>
        <end position="193"/>
    </location>
</feature>
<feature type="region of interest" description="Disordered" evidence="8">
    <location>
        <begin position="164"/>
        <end position="313"/>
    </location>
</feature>
<dbReference type="SUPFAM" id="SSF56366">
    <property type="entry name" value="SMAD MH1 domain"/>
    <property type="match status" value="1"/>
</dbReference>
<name>A0A8B7P6D5_HYAAZ</name>
<dbReference type="GO" id="GO:0060395">
    <property type="term" value="P:SMAD protein signal transduction"/>
    <property type="evidence" value="ECO:0007669"/>
    <property type="project" value="TreeGrafter"/>
</dbReference>
<dbReference type="GO" id="GO:0050793">
    <property type="term" value="P:regulation of developmental process"/>
    <property type="evidence" value="ECO:0007669"/>
    <property type="project" value="UniProtKB-ARBA"/>
</dbReference>
<dbReference type="InterPro" id="IPR017855">
    <property type="entry name" value="SMAD-like_dom_sf"/>
</dbReference>
<feature type="compositionally biased region" description="Low complexity" evidence="8">
    <location>
        <begin position="272"/>
        <end position="313"/>
    </location>
</feature>
<keyword evidence="6" id="KW-0804">Transcription</keyword>
<keyword evidence="11" id="KW-1185">Reference proteome</keyword>
<dbReference type="AlphaFoldDB" id="A0A8B7P6D5"/>
<comment type="subcellular location">
    <subcellularLocation>
        <location evidence="1">Nucleus</location>
    </subcellularLocation>
</comment>
<evidence type="ECO:0000256" key="6">
    <source>
        <dbReference type="ARBA" id="ARBA00023163"/>
    </source>
</evidence>
<dbReference type="GO" id="GO:0071144">
    <property type="term" value="C:heteromeric SMAD protein complex"/>
    <property type="evidence" value="ECO:0007669"/>
    <property type="project" value="TreeGrafter"/>
</dbReference>
<keyword evidence="7" id="KW-0539">Nucleus</keyword>
<feature type="non-terminal residue" evidence="12">
    <location>
        <position position="689"/>
    </location>
</feature>
<feature type="domain" description="MH2" evidence="10">
    <location>
        <begin position="658"/>
        <end position="689"/>
    </location>
</feature>
<dbReference type="Pfam" id="PF03166">
    <property type="entry name" value="MH2"/>
    <property type="match status" value="1"/>
</dbReference>
<dbReference type="SUPFAM" id="SSF49879">
    <property type="entry name" value="SMAD/FHA domain"/>
    <property type="match status" value="1"/>
</dbReference>
<evidence type="ECO:0000256" key="3">
    <source>
        <dbReference type="ARBA" id="ARBA00022723"/>
    </source>
</evidence>
<dbReference type="GO" id="GO:0000978">
    <property type="term" value="F:RNA polymerase II cis-regulatory region sequence-specific DNA binding"/>
    <property type="evidence" value="ECO:0007669"/>
    <property type="project" value="TreeGrafter"/>
</dbReference>
<evidence type="ECO:0000256" key="8">
    <source>
        <dbReference type="SAM" id="MobiDB-lite"/>
    </source>
</evidence>
<keyword evidence="12" id="KW-0238">DNA-binding</keyword>
<dbReference type="Proteomes" id="UP000694843">
    <property type="component" value="Unplaced"/>
</dbReference>
<evidence type="ECO:0000256" key="2">
    <source>
        <dbReference type="ARBA" id="ARBA00005545"/>
    </source>
</evidence>
<feature type="compositionally biased region" description="Polar residues" evidence="8">
    <location>
        <begin position="194"/>
        <end position="204"/>
    </location>
</feature>
<dbReference type="Gene3D" id="2.60.200.10">
    <property type="match status" value="1"/>
</dbReference>
<comment type="similarity">
    <text evidence="2">Belongs to the dwarfin/SMAD family.</text>
</comment>
<feature type="compositionally biased region" description="Polar residues" evidence="8">
    <location>
        <begin position="251"/>
        <end position="263"/>
    </location>
</feature>
<dbReference type="PANTHER" id="PTHR13703:SF45">
    <property type="entry name" value="MOTHERS AGAINST DECAPENTAPLEGIC HOMOLOG"/>
    <property type="match status" value="1"/>
</dbReference>
<dbReference type="GO" id="GO:0030154">
    <property type="term" value="P:cell differentiation"/>
    <property type="evidence" value="ECO:0007669"/>
    <property type="project" value="TreeGrafter"/>
</dbReference>
<dbReference type="InterPro" id="IPR008984">
    <property type="entry name" value="SMAD_FHA_dom_sf"/>
</dbReference>
<dbReference type="GO" id="GO:0070411">
    <property type="term" value="F:I-SMAD binding"/>
    <property type="evidence" value="ECO:0007669"/>
    <property type="project" value="TreeGrafter"/>
</dbReference>
<dbReference type="GeneID" id="108677922"/>
<protein>
    <submittedName>
        <fullName evidence="12">Homeobox protein 5</fullName>
    </submittedName>
</protein>
<dbReference type="SMART" id="SM00523">
    <property type="entry name" value="DWA"/>
    <property type="match status" value="1"/>
</dbReference>
<dbReference type="InterPro" id="IPR013790">
    <property type="entry name" value="Dwarfin"/>
</dbReference>
<feature type="compositionally biased region" description="Low complexity" evidence="8">
    <location>
        <begin position="21"/>
        <end position="59"/>
    </location>
</feature>
<evidence type="ECO:0000259" key="9">
    <source>
        <dbReference type="PROSITE" id="PS51075"/>
    </source>
</evidence>
<sequence>MAQSPQAMQMTMTAQSVGQAPQTSTQQQQQPSHSSHQHQITVQLPQPTAQQHAAQSSAAPTSADACLSIVQSLLLHRKGGEPDDFAKRAIESLVKKLKEKRDELDSLITAITTAGSHPSKCVTIQRTLDGRLQVSVCVNPYHYERVVASGIDLTGLSLQTAGTSNIPPTVTYHHQHPQQHPQQRPQQQQPQQQAANSSAVTYHHQQQQKQQQIVKQEAGTQDMECDAPPPSCSAPLPESTSHLPQPPSCREGTTSILPSTTPSGGAAPQSPQQLAMQHKNKQQQQLQQPPSPHHVLQQHLQQQQQQQQLQQQHSPPMNMLMVSMAEVLSGSGGDVSLQSCSSNASPGLLQSAAYPAAPTGQSAHLYMTSQSAHLYMTSMDILDPNPQQQGSILPQNPAGFLDTSLLPHQQLHNPMGLPQPHKDVLGLQEQNSAGICSPTAMGMNIMMNSPTHMGFGGGDNTSTLTTNNLCLINNNNNNANNVQTNNNNHIDTPHLLLQQQQQHVLLPSSELSNHATTTTLTTSLPGHALTTSAHNMADTRQLSAGHNQMSVGQNQVPVGQNQLSAGQNQMPAGQNQLSAGQNQLSAGQTQIPAGQNQMSAGQTMATPAVAWKGQGTVAYTGDAQLGSGHPNVSLGGPSSGHSMELLPVLSRLPFPDSWCSIAYYELDTQVGETFKVSSSCRVVTVDGYV</sequence>
<evidence type="ECO:0000256" key="4">
    <source>
        <dbReference type="ARBA" id="ARBA00022833"/>
    </source>
</evidence>
<dbReference type="GO" id="GO:0009791">
    <property type="term" value="P:post-embryonic development"/>
    <property type="evidence" value="ECO:0007669"/>
    <property type="project" value="UniProtKB-ARBA"/>
</dbReference>
<dbReference type="RefSeq" id="XP_018021724.1">
    <property type="nucleotide sequence ID" value="XM_018166235.1"/>
</dbReference>
<dbReference type="GO" id="GO:0051239">
    <property type="term" value="P:regulation of multicellular organismal process"/>
    <property type="evidence" value="ECO:0007669"/>
    <property type="project" value="UniProtKB-ARBA"/>
</dbReference>
<keyword evidence="12" id="KW-0371">Homeobox</keyword>
<accession>A0A8B7P6D5</accession>
<organism evidence="11 12">
    <name type="scientific">Hyalella azteca</name>
    <name type="common">Amphipod</name>
    <dbReference type="NCBI Taxonomy" id="294128"/>
    <lineage>
        <taxon>Eukaryota</taxon>
        <taxon>Metazoa</taxon>
        <taxon>Ecdysozoa</taxon>
        <taxon>Arthropoda</taxon>
        <taxon>Crustacea</taxon>
        <taxon>Multicrustacea</taxon>
        <taxon>Malacostraca</taxon>
        <taxon>Eumalacostraca</taxon>
        <taxon>Peracarida</taxon>
        <taxon>Amphipoda</taxon>
        <taxon>Senticaudata</taxon>
        <taxon>Talitrida</taxon>
        <taxon>Talitroidea</taxon>
        <taxon>Hyalellidae</taxon>
        <taxon>Hyalella</taxon>
    </lineage>
</organism>
<evidence type="ECO:0000313" key="12">
    <source>
        <dbReference type="RefSeq" id="XP_018021724.1"/>
    </source>
</evidence>
<dbReference type="Gene3D" id="3.90.520.10">
    <property type="entry name" value="SMAD MH1 domain"/>
    <property type="match status" value="1"/>
</dbReference>
<dbReference type="GO" id="GO:0030509">
    <property type="term" value="P:BMP signaling pathway"/>
    <property type="evidence" value="ECO:0007669"/>
    <property type="project" value="TreeGrafter"/>
</dbReference>
<evidence type="ECO:0000313" key="11">
    <source>
        <dbReference type="Proteomes" id="UP000694843"/>
    </source>
</evidence>
<keyword evidence="5" id="KW-0805">Transcription regulation</keyword>
<feature type="compositionally biased region" description="Polar residues" evidence="8">
    <location>
        <begin position="1"/>
        <end position="20"/>
    </location>
</feature>
<dbReference type="InterPro" id="IPR003619">
    <property type="entry name" value="MAD_homology1_Dwarfin-type"/>
</dbReference>
<dbReference type="InterPro" id="IPR001132">
    <property type="entry name" value="SMAD_dom_Dwarfin-type"/>
</dbReference>
<dbReference type="PROSITE" id="PS51076">
    <property type="entry name" value="MH2"/>
    <property type="match status" value="1"/>
</dbReference>
<feature type="region of interest" description="Disordered" evidence="8">
    <location>
        <begin position="1"/>
        <end position="59"/>
    </location>
</feature>
<evidence type="ECO:0000256" key="7">
    <source>
        <dbReference type="ARBA" id="ARBA00023242"/>
    </source>
</evidence>
<dbReference type="InterPro" id="IPR036578">
    <property type="entry name" value="SMAD_MH1_sf"/>
</dbReference>
<keyword evidence="4" id="KW-0862">Zinc</keyword>
<keyword evidence="3" id="KW-0479">Metal-binding</keyword>
<dbReference type="GO" id="GO:0009653">
    <property type="term" value="P:anatomical structure morphogenesis"/>
    <property type="evidence" value="ECO:0007669"/>
    <property type="project" value="TreeGrafter"/>
</dbReference>
<feature type="compositionally biased region" description="Low complexity" evidence="8">
    <location>
        <begin position="178"/>
        <end position="193"/>
    </location>
</feature>
<gene>
    <name evidence="12" type="primary">LOC108677922</name>
</gene>